<dbReference type="Proteomes" id="UP000800094">
    <property type="component" value="Unassembled WGS sequence"/>
</dbReference>
<gene>
    <name evidence="2" type="ORF">BU26DRAFT_561002</name>
</gene>
<dbReference type="EMBL" id="ML987191">
    <property type="protein sequence ID" value="KAF2253726.1"/>
    <property type="molecule type" value="Genomic_DNA"/>
</dbReference>
<accession>A0A6A6ITJ8</accession>
<feature type="signal peptide" evidence="1">
    <location>
        <begin position="1"/>
        <end position="19"/>
    </location>
</feature>
<dbReference type="GeneID" id="54586191"/>
<name>A0A6A6ITJ8_9PLEO</name>
<evidence type="ECO:0000313" key="3">
    <source>
        <dbReference type="Proteomes" id="UP000800094"/>
    </source>
</evidence>
<organism evidence="2 3">
    <name type="scientific">Trematosphaeria pertusa</name>
    <dbReference type="NCBI Taxonomy" id="390896"/>
    <lineage>
        <taxon>Eukaryota</taxon>
        <taxon>Fungi</taxon>
        <taxon>Dikarya</taxon>
        <taxon>Ascomycota</taxon>
        <taxon>Pezizomycotina</taxon>
        <taxon>Dothideomycetes</taxon>
        <taxon>Pleosporomycetidae</taxon>
        <taxon>Pleosporales</taxon>
        <taxon>Massarineae</taxon>
        <taxon>Trematosphaeriaceae</taxon>
        <taxon>Trematosphaeria</taxon>
    </lineage>
</organism>
<proteinExistence type="predicted"/>
<keyword evidence="3" id="KW-1185">Reference proteome</keyword>
<reference evidence="2" key="1">
    <citation type="journal article" date="2020" name="Stud. Mycol.">
        <title>101 Dothideomycetes genomes: a test case for predicting lifestyles and emergence of pathogens.</title>
        <authorList>
            <person name="Haridas S."/>
            <person name="Albert R."/>
            <person name="Binder M."/>
            <person name="Bloem J."/>
            <person name="Labutti K."/>
            <person name="Salamov A."/>
            <person name="Andreopoulos B."/>
            <person name="Baker S."/>
            <person name="Barry K."/>
            <person name="Bills G."/>
            <person name="Bluhm B."/>
            <person name="Cannon C."/>
            <person name="Castanera R."/>
            <person name="Culley D."/>
            <person name="Daum C."/>
            <person name="Ezra D."/>
            <person name="Gonzalez J."/>
            <person name="Henrissat B."/>
            <person name="Kuo A."/>
            <person name="Liang C."/>
            <person name="Lipzen A."/>
            <person name="Lutzoni F."/>
            <person name="Magnuson J."/>
            <person name="Mondo S."/>
            <person name="Nolan M."/>
            <person name="Ohm R."/>
            <person name="Pangilinan J."/>
            <person name="Park H.-J."/>
            <person name="Ramirez L."/>
            <person name="Alfaro M."/>
            <person name="Sun H."/>
            <person name="Tritt A."/>
            <person name="Yoshinaga Y."/>
            <person name="Zwiers L.-H."/>
            <person name="Turgeon B."/>
            <person name="Goodwin S."/>
            <person name="Spatafora J."/>
            <person name="Crous P."/>
            <person name="Grigoriev I."/>
        </authorList>
    </citation>
    <scope>NUCLEOTIDE SEQUENCE</scope>
    <source>
        <strain evidence="2">CBS 122368</strain>
    </source>
</reference>
<evidence type="ECO:0000256" key="1">
    <source>
        <dbReference type="SAM" id="SignalP"/>
    </source>
</evidence>
<evidence type="ECO:0000313" key="2">
    <source>
        <dbReference type="EMBL" id="KAF2253726.1"/>
    </source>
</evidence>
<keyword evidence="1" id="KW-0732">Signal</keyword>
<protein>
    <submittedName>
        <fullName evidence="2">Uncharacterized protein</fullName>
    </submittedName>
</protein>
<dbReference type="AlphaFoldDB" id="A0A6A6ITJ8"/>
<dbReference type="RefSeq" id="XP_033688730.1">
    <property type="nucleotide sequence ID" value="XM_033832861.1"/>
</dbReference>
<sequence>MRFVLPLALALLMLTPAKGVVLPETETVPRNLTAHFEDHAIKTSTHKLSKRSFWPLCTREDEIVTDIIEKWGEERLYCELPSHWSPGKSFSHQDCFCKPKMAPIWKDFMDGAIDNCEGNWRGQTDTVAVFLTYRGATCRDYWNPIPKGRINTHELAPNDPIREILSLGFPDGGKDIKPGRRWAA</sequence>
<feature type="chain" id="PRO_5025398085" evidence="1">
    <location>
        <begin position="20"/>
        <end position="184"/>
    </location>
</feature>